<keyword evidence="1" id="KW-0472">Membrane</keyword>
<name>A0A504JDZ3_9FLAO</name>
<proteinExistence type="predicted"/>
<feature type="transmembrane region" description="Helical" evidence="1">
    <location>
        <begin position="20"/>
        <end position="41"/>
    </location>
</feature>
<dbReference type="Proteomes" id="UP000315540">
    <property type="component" value="Unassembled WGS sequence"/>
</dbReference>
<keyword evidence="1" id="KW-0812">Transmembrane</keyword>
<protein>
    <submittedName>
        <fullName evidence="2">Uncharacterized protein</fullName>
    </submittedName>
</protein>
<evidence type="ECO:0000256" key="1">
    <source>
        <dbReference type="SAM" id="Phobius"/>
    </source>
</evidence>
<reference evidence="2 3" key="1">
    <citation type="submission" date="2019-06" db="EMBL/GenBank/DDBJ databases">
        <authorList>
            <person name="Meng X."/>
        </authorList>
    </citation>
    <scope>NUCLEOTIDE SEQUENCE [LARGE SCALE GENOMIC DNA]</scope>
    <source>
        <strain evidence="2 3">M625</strain>
    </source>
</reference>
<evidence type="ECO:0000313" key="2">
    <source>
        <dbReference type="EMBL" id="TPN85823.1"/>
    </source>
</evidence>
<comment type="caution">
    <text evidence="2">The sequence shown here is derived from an EMBL/GenBank/DDBJ whole genome shotgun (WGS) entry which is preliminary data.</text>
</comment>
<keyword evidence="1" id="KW-1133">Transmembrane helix</keyword>
<accession>A0A504JDZ3</accession>
<gene>
    <name evidence="2" type="ORF">FHK87_11075</name>
</gene>
<dbReference type="EMBL" id="VFWZ01000003">
    <property type="protein sequence ID" value="TPN85823.1"/>
    <property type="molecule type" value="Genomic_DNA"/>
</dbReference>
<dbReference type="RefSeq" id="WP_140592797.1">
    <property type="nucleotide sequence ID" value="NZ_VFWZ01000003.1"/>
</dbReference>
<feature type="transmembrane region" description="Helical" evidence="1">
    <location>
        <begin position="48"/>
        <end position="69"/>
    </location>
</feature>
<evidence type="ECO:0000313" key="3">
    <source>
        <dbReference type="Proteomes" id="UP000315540"/>
    </source>
</evidence>
<dbReference type="AlphaFoldDB" id="A0A504JDZ3"/>
<organism evidence="2 3">
    <name type="scientific">Aquimarina algicola</name>
    <dbReference type="NCBI Taxonomy" id="2589995"/>
    <lineage>
        <taxon>Bacteria</taxon>
        <taxon>Pseudomonadati</taxon>
        <taxon>Bacteroidota</taxon>
        <taxon>Flavobacteriia</taxon>
        <taxon>Flavobacteriales</taxon>
        <taxon>Flavobacteriaceae</taxon>
        <taxon>Aquimarina</taxon>
    </lineage>
</organism>
<sequence length="103" mass="11970">MDIPFLKCHFGYAIVGFPKYHFQNAVVAFLDMPFPIFGYAITKLIFKWIYYFQIFGYAIFKNAIFGHWISHFQNAAVGFPKYHFGNALSKIIVPKYVLESSSL</sequence>
<keyword evidence="3" id="KW-1185">Reference proteome</keyword>